<proteinExistence type="predicted"/>
<name>A0ACB8C2N6_DERSI</name>
<dbReference type="Proteomes" id="UP000821865">
    <property type="component" value="Chromosome 9"/>
</dbReference>
<protein>
    <submittedName>
        <fullName evidence="1">Uncharacterized protein</fullName>
    </submittedName>
</protein>
<dbReference type="EMBL" id="CM023478">
    <property type="protein sequence ID" value="KAH7933103.1"/>
    <property type="molecule type" value="Genomic_DNA"/>
</dbReference>
<organism evidence="1 2">
    <name type="scientific">Dermacentor silvarum</name>
    <name type="common">Tick</name>
    <dbReference type="NCBI Taxonomy" id="543639"/>
    <lineage>
        <taxon>Eukaryota</taxon>
        <taxon>Metazoa</taxon>
        <taxon>Ecdysozoa</taxon>
        <taxon>Arthropoda</taxon>
        <taxon>Chelicerata</taxon>
        <taxon>Arachnida</taxon>
        <taxon>Acari</taxon>
        <taxon>Parasitiformes</taxon>
        <taxon>Ixodida</taxon>
        <taxon>Ixodoidea</taxon>
        <taxon>Ixodidae</taxon>
        <taxon>Rhipicephalinae</taxon>
        <taxon>Dermacentor</taxon>
    </lineage>
</organism>
<evidence type="ECO:0000313" key="1">
    <source>
        <dbReference type="EMBL" id="KAH7933103.1"/>
    </source>
</evidence>
<sequence length="264" mass="28683">MLGKSTTALVTFSGRTVPFYITCASGELRRTPYHHTTKVRSVFQQVGHRTDLCPTPDAQIGPTCSIGNAIARHACTPKCVLCQGPHPTAAKDCPKRLQPAPSSSHRSSRRDLHSHFRSSTRRLTPGQRQQLRSRSCTRSQPLLQPGSAPQIKAKDPPADTATPKQLRTQLVQQSTSSALNPNPEPTPGTSAPVSQIINPPATPANTVPEADKNEVEEMSAAQIPPSPLKLPPFPQRSLRPMRNLTLASTPFNSNFNRSNRICSP</sequence>
<keyword evidence="2" id="KW-1185">Reference proteome</keyword>
<gene>
    <name evidence="1" type="ORF">HPB49_008206</name>
</gene>
<accession>A0ACB8C2N6</accession>
<reference evidence="1" key="1">
    <citation type="submission" date="2020-05" db="EMBL/GenBank/DDBJ databases">
        <title>Large-scale comparative analyses of tick genomes elucidate their genetic diversity and vector capacities.</title>
        <authorList>
            <person name="Jia N."/>
            <person name="Wang J."/>
            <person name="Shi W."/>
            <person name="Du L."/>
            <person name="Sun Y."/>
            <person name="Zhan W."/>
            <person name="Jiang J."/>
            <person name="Wang Q."/>
            <person name="Zhang B."/>
            <person name="Ji P."/>
            <person name="Sakyi L.B."/>
            <person name="Cui X."/>
            <person name="Yuan T."/>
            <person name="Jiang B."/>
            <person name="Yang W."/>
            <person name="Lam T.T.-Y."/>
            <person name="Chang Q."/>
            <person name="Ding S."/>
            <person name="Wang X."/>
            <person name="Zhu J."/>
            <person name="Ruan X."/>
            <person name="Zhao L."/>
            <person name="Wei J."/>
            <person name="Que T."/>
            <person name="Du C."/>
            <person name="Cheng J."/>
            <person name="Dai P."/>
            <person name="Han X."/>
            <person name="Huang E."/>
            <person name="Gao Y."/>
            <person name="Liu J."/>
            <person name="Shao H."/>
            <person name="Ye R."/>
            <person name="Li L."/>
            <person name="Wei W."/>
            <person name="Wang X."/>
            <person name="Wang C."/>
            <person name="Yang T."/>
            <person name="Huo Q."/>
            <person name="Li W."/>
            <person name="Guo W."/>
            <person name="Chen H."/>
            <person name="Zhou L."/>
            <person name="Ni X."/>
            <person name="Tian J."/>
            <person name="Zhou Y."/>
            <person name="Sheng Y."/>
            <person name="Liu T."/>
            <person name="Pan Y."/>
            <person name="Xia L."/>
            <person name="Li J."/>
            <person name="Zhao F."/>
            <person name="Cao W."/>
        </authorList>
    </citation>
    <scope>NUCLEOTIDE SEQUENCE</scope>
    <source>
        <strain evidence="1">Dsil-2018</strain>
    </source>
</reference>
<evidence type="ECO:0000313" key="2">
    <source>
        <dbReference type="Proteomes" id="UP000821865"/>
    </source>
</evidence>
<comment type="caution">
    <text evidence="1">The sequence shown here is derived from an EMBL/GenBank/DDBJ whole genome shotgun (WGS) entry which is preliminary data.</text>
</comment>